<evidence type="ECO:0000256" key="4">
    <source>
        <dbReference type="ARBA" id="ARBA00022519"/>
    </source>
</evidence>
<feature type="transmembrane region" description="Helical" evidence="10">
    <location>
        <begin position="256"/>
        <end position="275"/>
    </location>
</feature>
<evidence type="ECO:0000256" key="8">
    <source>
        <dbReference type="ARBA" id="ARBA00023136"/>
    </source>
</evidence>
<feature type="transmembrane region" description="Helical" evidence="10">
    <location>
        <begin position="12"/>
        <end position="35"/>
    </location>
</feature>
<keyword evidence="6" id="KW-0029">Amino-acid transport</keyword>
<dbReference type="InterPro" id="IPR001851">
    <property type="entry name" value="ABC_transp_permease"/>
</dbReference>
<dbReference type="RefSeq" id="WP_134878623.1">
    <property type="nucleotide sequence ID" value="NZ_CABGKR010000002.1"/>
</dbReference>
<keyword evidence="7 10" id="KW-1133">Transmembrane helix</keyword>
<feature type="transmembrane region" description="Helical" evidence="10">
    <location>
        <begin position="67"/>
        <end position="88"/>
    </location>
</feature>
<dbReference type="InterPro" id="IPR052157">
    <property type="entry name" value="BCAA_transport_permease"/>
</dbReference>
<evidence type="ECO:0000313" key="12">
    <source>
        <dbReference type="Proteomes" id="UP001458070"/>
    </source>
</evidence>
<dbReference type="EMBL" id="JBCGEM010000005">
    <property type="protein sequence ID" value="MEM0623873.1"/>
    <property type="molecule type" value="Genomic_DNA"/>
</dbReference>
<feature type="transmembrane region" description="Helical" evidence="10">
    <location>
        <begin position="202"/>
        <end position="224"/>
    </location>
</feature>
<dbReference type="CDD" id="cd06582">
    <property type="entry name" value="TM_PBP1_LivH_like"/>
    <property type="match status" value="1"/>
</dbReference>
<name>A0ABU9P2J2_9ENTR</name>
<keyword evidence="12" id="KW-1185">Reference proteome</keyword>
<keyword evidence="8 10" id="KW-0472">Membrane</keyword>
<dbReference type="PANTHER" id="PTHR11795:SF371">
    <property type="entry name" value="HIGH-AFFINITY BRANCHED-CHAIN AMINO ACID TRANSPORT SYSTEM PERMEASE PROTEIN LIVH"/>
    <property type="match status" value="1"/>
</dbReference>
<dbReference type="Proteomes" id="UP001458070">
    <property type="component" value="Unassembled WGS sequence"/>
</dbReference>
<evidence type="ECO:0000256" key="9">
    <source>
        <dbReference type="ARBA" id="ARBA00037998"/>
    </source>
</evidence>
<dbReference type="Pfam" id="PF02653">
    <property type="entry name" value="BPD_transp_2"/>
    <property type="match status" value="1"/>
</dbReference>
<dbReference type="PANTHER" id="PTHR11795">
    <property type="entry name" value="BRANCHED-CHAIN AMINO ACID TRANSPORT SYSTEM PERMEASE PROTEIN LIVH"/>
    <property type="match status" value="1"/>
</dbReference>
<feature type="transmembrane region" description="Helical" evidence="10">
    <location>
        <begin position="230"/>
        <end position="249"/>
    </location>
</feature>
<keyword evidence="2" id="KW-0813">Transport</keyword>
<keyword evidence="3" id="KW-1003">Cell membrane</keyword>
<keyword evidence="4" id="KW-0997">Cell inner membrane</keyword>
<evidence type="ECO:0000256" key="2">
    <source>
        <dbReference type="ARBA" id="ARBA00022448"/>
    </source>
</evidence>
<evidence type="ECO:0000256" key="6">
    <source>
        <dbReference type="ARBA" id="ARBA00022970"/>
    </source>
</evidence>
<feature type="transmembrane region" description="Helical" evidence="10">
    <location>
        <begin position="100"/>
        <end position="123"/>
    </location>
</feature>
<comment type="similarity">
    <text evidence="9">Belongs to the binding-protein-dependent transport system permease family. LivHM subfamily.</text>
</comment>
<feature type="transmembrane region" description="Helical" evidence="10">
    <location>
        <begin position="290"/>
        <end position="309"/>
    </location>
</feature>
<comment type="subcellular location">
    <subcellularLocation>
        <location evidence="1">Cell inner membrane</location>
        <topology evidence="1">Multi-pass membrane protein</topology>
    </subcellularLocation>
</comment>
<gene>
    <name evidence="11" type="ORF">AAFL32_08240</name>
</gene>
<feature type="transmembrane region" description="Helical" evidence="10">
    <location>
        <begin position="151"/>
        <end position="175"/>
    </location>
</feature>
<evidence type="ECO:0000256" key="5">
    <source>
        <dbReference type="ARBA" id="ARBA00022692"/>
    </source>
</evidence>
<sequence length="316" mass="33147">MDTLIQQIINGVMLGSIYALIALGYTMVYGILRIINFAHGDILMVGALTTLSGMHALNAHFPTLPPLAQLGLALLLAMTVCALLAMAVERFAYRRLRNAPRLAPLISGIGVSVLLQTVAMIVWSRNPLMFPQILPMDPIAVTHGSAALPPALITVTGIVTVALALTVMLGLWLLVEYTRLGRGMRAVAENPRIATLMGVNPNAIIALTFAIGGVFAALAGVMMASNYGSAGFSMGFLPGIKAFTAAVLGGIGNIRGAMIGGLLLGLIESLGAGYLGDLTHGVFGSNYQDIFAFMVLILVLVFRPAGLLGERVAHRA</sequence>
<evidence type="ECO:0000256" key="10">
    <source>
        <dbReference type="SAM" id="Phobius"/>
    </source>
</evidence>
<evidence type="ECO:0000256" key="3">
    <source>
        <dbReference type="ARBA" id="ARBA00022475"/>
    </source>
</evidence>
<evidence type="ECO:0000256" key="1">
    <source>
        <dbReference type="ARBA" id="ARBA00004429"/>
    </source>
</evidence>
<proteinExistence type="inferred from homology"/>
<evidence type="ECO:0000313" key="11">
    <source>
        <dbReference type="EMBL" id="MEM0623873.1"/>
    </source>
</evidence>
<protein>
    <submittedName>
        <fullName evidence="11">Branched-chain amino acid ABC transporter permease</fullName>
    </submittedName>
</protein>
<comment type="caution">
    <text evidence="11">The sequence shown here is derived from an EMBL/GenBank/DDBJ whole genome shotgun (WGS) entry which is preliminary data.</text>
</comment>
<reference evidence="11 12" key="1">
    <citation type="submission" date="2024-04" db="EMBL/GenBank/DDBJ databases">
        <title>Draft genome assemblies of urinary isolates.</title>
        <authorList>
            <person name="Appleberry H."/>
            <person name="Kula A."/>
            <person name="Wolfe A.J."/>
            <person name="Putonti C."/>
        </authorList>
    </citation>
    <scope>NUCLEOTIDE SEQUENCE [LARGE SCALE GENOMIC DNA]</scope>
    <source>
        <strain evidence="11 12">UMB12529</strain>
    </source>
</reference>
<keyword evidence="5 10" id="KW-0812">Transmembrane</keyword>
<accession>A0ABU9P2J2</accession>
<organism evidence="11 12">
    <name type="scientific">Klebsiella grimontii</name>
    <dbReference type="NCBI Taxonomy" id="2058152"/>
    <lineage>
        <taxon>Bacteria</taxon>
        <taxon>Pseudomonadati</taxon>
        <taxon>Pseudomonadota</taxon>
        <taxon>Gammaproteobacteria</taxon>
        <taxon>Enterobacterales</taxon>
        <taxon>Enterobacteriaceae</taxon>
        <taxon>Klebsiella/Raoultella group</taxon>
        <taxon>Klebsiella</taxon>
    </lineage>
</organism>
<evidence type="ECO:0000256" key="7">
    <source>
        <dbReference type="ARBA" id="ARBA00022989"/>
    </source>
</evidence>